<dbReference type="AlphaFoldDB" id="A0A0F9K7I7"/>
<evidence type="ECO:0008006" key="2">
    <source>
        <dbReference type="Google" id="ProtNLM"/>
    </source>
</evidence>
<dbReference type="EMBL" id="LAZR01008539">
    <property type="protein sequence ID" value="KKM78119.1"/>
    <property type="molecule type" value="Genomic_DNA"/>
</dbReference>
<evidence type="ECO:0000313" key="1">
    <source>
        <dbReference type="EMBL" id="KKM78119.1"/>
    </source>
</evidence>
<organism evidence="1">
    <name type="scientific">marine sediment metagenome</name>
    <dbReference type="NCBI Taxonomy" id="412755"/>
    <lineage>
        <taxon>unclassified sequences</taxon>
        <taxon>metagenomes</taxon>
        <taxon>ecological metagenomes</taxon>
    </lineage>
</organism>
<comment type="caution">
    <text evidence="1">The sequence shown here is derived from an EMBL/GenBank/DDBJ whole genome shotgun (WGS) entry which is preliminary data.</text>
</comment>
<reference evidence="1" key="1">
    <citation type="journal article" date="2015" name="Nature">
        <title>Complex archaea that bridge the gap between prokaryotes and eukaryotes.</title>
        <authorList>
            <person name="Spang A."/>
            <person name="Saw J.H."/>
            <person name="Jorgensen S.L."/>
            <person name="Zaremba-Niedzwiedzka K."/>
            <person name="Martijn J."/>
            <person name="Lind A.E."/>
            <person name="van Eijk R."/>
            <person name="Schleper C."/>
            <person name="Guy L."/>
            <person name="Ettema T.J."/>
        </authorList>
    </citation>
    <scope>NUCLEOTIDE SEQUENCE</scope>
</reference>
<name>A0A0F9K7I7_9ZZZZ</name>
<proteinExistence type="predicted"/>
<accession>A0A0F9K7I7</accession>
<gene>
    <name evidence="1" type="ORF">LCGC14_1363080</name>
</gene>
<sequence>MDREQFCNEILKIDDKIVFTAIYDEGEFYHKMREGVNPYLTPEETENSLAEAVYRWSSRKKIGPKLGEPVYAMTKYGKVYRITIPAGKAGLILVSTELNVNVEEIVEKVIETRDKNYQ</sequence>
<protein>
    <recommendedName>
        <fullName evidence="2">Roadblock/LAMTOR2 domain-containing protein</fullName>
    </recommendedName>
</protein>